<proteinExistence type="predicted"/>
<evidence type="ECO:0000313" key="2">
    <source>
        <dbReference type="EMBL" id="USW57262.1"/>
    </source>
</evidence>
<name>A0A9Q9AWN0_9PEZI</name>
<gene>
    <name evidence="2" type="ORF">Slin15195_G105810</name>
</gene>
<feature type="region of interest" description="Disordered" evidence="1">
    <location>
        <begin position="1"/>
        <end position="29"/>
    </location>
</feature>
<dbReference type="AlphaFoldDB" id="A0A9Q9AWN0"/>
<accession>A0A9Q9AWN0</accession>
<protein>
    <submittedName>
        <fullName evidence="2">NTF2-like domain superfamily protein</fullName>
    </submittedName>
</protein>
<feature type="compositionally biased region" description="Basic and acidic residues" evidence="1">
    <location>
        <begin position="18"/>
        <end position="29"/>
    </location>
</feature>
<sequence>MSSSSGRSTGTPETDFTEENHTPVRGLSGEDKIKLALQSRLRELVDGTNNNDPTPFDDMFDEDFHATVLTVQPPVMNAEQYMHYLFVVKQAAALREHIVTTNMSTTVDLQRRMARTFMDLDVSGVHDGIVRQSVAVIKFRVGADGQWRCLKYEAADSAREMIGI</sequence>
<dbReference type="InterPro" id="IPR032710">
    <property type="entry name" value="NTF2-like_dom_sf"/>
</dbReference>
<keyword evidence="3" id="KW-1185">Reference proteome</keyword>
<reference evidence="2" key="1">
    <citation type="submission" date="2022-06" db="EMBL/GenBank/DDBJ databases">
        <title>Complete genome sequences of two strains of the flax pathogen Septoria linicola.</title>
        <authorList>
            <person name="Lapalu N."/>
            <person name="Simon A."/>
            <person name="Demenou B."/>
            <person name="Paumier D."/>
            <person name="Guillot M.-P."/>
            <person name="Gout L."/>
            <person name="Valade R."/>
        </authorList>
    </citation>
    <scope>NUCLEOTIDE SEQUENCE</scope>
    <source>
        <strain evidence="2">SE15195</strain>
    </source>
</reference>
<evidence type="ECO:0000256" key="1">
    <source>
        <dbReference type="SAM" id="MobiDB-lite"/>
    </source>
</evidence>
<evidence type="ECO:0000313" key="3">
    <source>
        <dbReference type="Proteomes" id="UP001056384"/>
    </source>
</evidence>
<dbReference type="Proteomes" id="UP001056384">
    <property type="component" value="Chromosome 9"/>
</dbReference>
<feature type="compositionally biased region" description="Polar residues" evidence="1">
    <location>
        <begin position="1"/>
        <end position="14"/>
    </location>
</feature>
<dbReference type="SUPFAM" id="SSF54427">
    <property type="entry name" value="NTF2-like"/>
    <property type="match status" value="1"/>
</dbReference>
<dbReference type="EMBL" id="CP099426">
    <property type="protein sequence ID" value="USW57262.1"/>
    <property type="molecule type" value="Genomic_DNA"/>
</dbReference>
<organism evidence="2 3">
    <name type="scientific">Septoria linicola</name>
    <dbReference type="NCBI Taxonomy" id="215465"/>
    <lineage>
        <taxon>Eukaryota</taxon>
        <taxon>Fungi</taxon>
        <taxon>Dikarya</taxon>
        <taxon>Ascomycota</taxon>
        <taxon>Pezizomycotina</taxon>
        <taxon>Dothideomycetes</taxon>
        <taxon>Dothideomycetidae</taxon>
        <taxon>Mycosphaerellales</taxon>
        <taxon>Mycosphaerellaceae</taxon>
        <taxon>Septoria</taxon>
    </lineage>
</organism>